<gene>
    <name evidence="1" type="ORF">HHL21_17550</name>
</gene>
<dbReference type="InterPro" id="IPR011067">
    <property type="entry name" value="Plasmid_toxin/cell-grow_inhib"/>
</dbReference>
<name>A0A848HRX4_9BURK</name>
<reference evidence="1 2" key="1">
    <citation type="submission" date="2020-04" db="EMBL/GenBank/DDBJ databases">
        <title>Massilia sp. RP-1-19 isolated from soil.</title>
        <authorList>
            <person name="Dahal R.H."/>
        </authorList>
    </citation>
    <scope>NUCLEOTIDE SEQUENCE [LARGE SCALE GENOMIC DNA]</scope>
    <source>
        <strain evidence="1 2">RP-1-19</strain>
    </source>
</reference>
<dbReference type="SUPFAM" id="SSF50118">
    <property type="entry name" value="Cell growth inhibitor/plasmid maintenance toxic component"/>
    <property type="match status" value="1"/>
</dbReference>
<dbReference type="GO" id="GO:0003677">
    <property type="term" value="F:DNA binding"/>
    <property type="evidence" value="ECO:0007669"/>
    <property type="project" value="InterPro"/>
</dbReference>
<evidence type="ECO:0000313" key="1">
    <source>
        <dbReference type="EMBL" id="NML62849.1"/>
    </source>
</evidence>
<dbReference type="AlphaFoldDB" id="A0A848HRX4"/>
<dbReference type="EMBL" id="JABBGG010000011">
    <property type="protein sequence ID" value="NML62849.1"/>
    <property type="molecule type" value="Genomic_DNA"/>
</dbReference>
<dbReference type="Proteomes" id="UP000583752">
    <property type="component" value="Unassembled WGS sequence"/>
</dbReference>
<proteinExistence type="predicted"/>
<dbReference type="Pfam" id="PF02452">
    <property type="entry name" value="PemK_toxin"/>
    <property type="match status" value="1"/>
</dbReference>
<dbReference type="RefSeq" id="WP_169468264.1">
    <property type="nucleotide sequence ID" value="NZ_JABBGG010000011.1"/>
</dbReference>
<organism evidence="1 2">
    <name type="scientific">Massilia polaris</name>
    <dbReference type="NCBI Taxonomy" id="2728846"/>
    <lineage>
        <taxon>Bacteria</taxon>
        <taxon>Pseudomonadati</taxon>
        <taxon>Pseudomonadota</taxon>
        <taxon>Betaproteobacteria</taxon>
        <taxon>Burkholderiales</taxon>
        <taxon>Oxalobacteraceae</taxon>
        <taxon>Telluria group</taxon>
        <taxon>Massilia</taxon>
    </lineage>
</organism>
<evidence type="ECO:0000313" key="2">
    <source>
        <dbReference type="Proteomes" id="UP000583752"/>
    </source>
</evidence>
<dbReference type="InterPro" id="IPR003477">
    <property type="entry name" value="PemK-like"/>
</dbReference>
<accession>A0A848HRX4</accession>
<comment type="caution">
    <text evidence="1">The sequence shown here is derived from an EMBL/GenBank/DDBJ whole genome shotgun (WGS) entry which is preliminary data.</text>
</comment>
<dbReference type="Gene3D" id="2.30.30.110">
    <property type="match status" value="1"/>
</dbReference>
<keyword evidence="2" id="KW-1185">Reference proteome</keyword>
<protein>
    <submittedName>
        <fullName evidence="1">Type II toxin-antitoxin system PemK/MazF family toxin</fullName>
    </submittedName>
</protein>
<sequence length="138" mass="14916">MVSRRQGRKFVPLPVAGDIVWCAFPEIVGIRGAKKRPALVVRVSPATHEVAVVYGTTQKTDQLYPSEIALDPSDAGFATSGLAYRTKFDLSQIVQLPFDSVWFGPAPGRATNAPPPKMGTLHPSCFAAMHAALKTIKR</sequence>